<accession>A0A7W8HI40</accession>
<keyword evidence="1" id="KW-0472">Membrane</keyword>
<dbReference type="AlphaFoldDB" id="A0A7W8HI40"/>
<dbReference type="GO" id="GO:0016020">
    <property type="term" value="C:membrane"/>
    <property type="evidence" value="ECO:0007669"/>
    <property type="project" value="InterPro"/>
</dbReference>
<evidence type="ECO:0000256" key="1">
    <source>
        <dbReference type="SAM" id="Phobius"/>
    </source>
</evidence>
<feature type="transmembrane region" description="Helical" evidence="1">
    <location>
        <begin position="161"/>
        <end position="184"/>
    </location>
</feature>
<reference evidence="2 3" key="1">
    <citation type="submission" date="2020-08" db="EMBL/GenBank/DDBJ databases">
        <title>Genomic Encyclopedia of Type Strains, Phase IV (KMG-IV): sequencing the most valuable type-strain genomes for metagenomic binning, comparative biology and taxonomic classification.</title>
        <authorList>
            <person name="Goeker M."/>
        </authorList>
    </citation>
    <scope>NUCLEOTIDE SEQUENCE [LARGE SCALE GENOMIC DNA]</scope>
    <source>
        <strain evidence="2 3">DSM 29781</strain>
    </source>
</reference>
<comment type="caution">
    <text evidence="2">The sequence shown here is derived from an EMBL/GenBank/DDBJ whole genome shotgun (WGS) entry which is preliminary data.</text>
</comment>
<dbReference type="Proteomes" id="UP000532440">
    <property type="component" value="Unassembled WGS sequence"/>
</dbReference>
<sequence>MSRALWFLIETLGSLLATACLLRAAAMRFQLPPRNPVSQFVIAITDWLVRPLRKVLAPSRGNDWASLAAAVLIALALGLVWAVMFARGSDPKFIAVIPLAVFWLVKWAIYLVMGLVLLHAVLSWVNPQAPVAPTIEQLTRPFLAPLRRVVPLIGGVDLSPLILIVIAQVLLTLFESLFFSLVAAA</sequence>
<keyword evidence="1" id="KW-0812">Transmembrane</keyword>
<feature type="transmembrane region" description="Helical" evidence="1">
    <location>
        <begin position="64"/>
        <end position="86"/>
    </location>
</feature>
<organism evidence="2 3">
    <name type="scientific">Quisquiliibacterium transsilvanicum</name>
    <dbReference type="NCBI Taxonomy" id="1549638"/>
    <lineage>
        <taxon>Bacteria</taxon>
        <taxon>Pseudomonadati</taxon>
        <taxon>Pseudomonadota</taxon>
        <taxon>Betaproteobacteria</taxon>
        <taxon>Burkholderiales</taxon>
        <taxon>Burkholderiaceae</taxon>
        <taxon>Quisquiliibacterium</taxon>
    </lineage>
</organism>
<name>A0A7W8HI40_9BURK</name>
<proteinExistence type="predicted"/>
<evidence type="ECO:0000313" key="2">
    <source>
        <dbReference type="EMBL" id="MBB5271635.1"/>
    </source>
</evidence>
<evidence type="ECO:0000313" key="3">
    <source>
        <dbReference type="Proteomes" id="UP000532440"/>
    </source>
</evidence>
<gene>
    <name evidence="2" type="ORF">HNQ70_001645</name>
</gene>
<dbReference type="Pfam" id="PF02325">
    <property type="entry name" value="CCB3_YggT"/>
    <property type="match status" value="2"/>
</dbReference>
<dbReference type="InterPro" id="IPR003425">
    <property type="entry name" value="CCB3/YggT"/>
</dbReference>
<keyword evidence="1" id="KW-1133">Transmembrane helix</keyword>
<dbReference type="RefSeq" id="WP_183966179.1">
    <property type="nucleotide sequence ID" value="NZ_BAABEW010000001.1"/>
</dbReference>
<keyword evidence="3" id="KW-1185">Reference proteome</keyword>
<protein>
    <submittedName>
        <fullName evidence="2">YggT family protein</fullName>
    </submittedName>
</protein>
<feature type="transmembrane region" description="Helical" evidence="1">
    <location>
        <begin position="93"/>
        <end position="122"/>
    </location>
</feature>
<dbReference type="EMBL" id="JACHGB010000003">
    <property type="protein sequence ID" value="MBB5271635.1"/>
    <property type="molecule type" value="Genomic_DNA"/>
</dbReference>